<evidence type="ECO:0000256" key="1">
    <source>
        <dbReference type="ARBA" id="ARBA00005622"/>
    </source>
</evidence>
<protein>
    <submittedName>
        <fullName evidence="4">Alpha/beta hydrolase</fullName>
    </submittedName>
</protein>
<evidence type="ECO:0000256" key="2">
    <source>
        <dbReference type="ARBA" id="ARBA00022801"/>
    </source>
</evidence>
<dbReference type="PANTHER" id="PTHR40841">
    <property type="entry name" value="SIDEROPHORE TRIACETYLFUSARININE C ESTERASE"/>
    <property type="match status" value="1"/>
</dbReference>
<organism evidence="4 5">
    <name type="scientific">Dyadobacter frigoris</name>
    <dbReference type="NCBI Taxonomy" id="2576211"/>
    <lineage>
        <taxon>Bacteria</taxon>
        <taxon>Pseudomonadati</taxon>
        <taxon>Bacteroidota</taxon>
        <taxon>Cytophagia</taxon>
        <taxon>Cytophagales</taxon>
        <taxon>Spirosomataceae</taxon>
        <taxon>Dyadobacter</taxon>
    </lineage>
</organism>
<sequence>MKLLTTILLITISTTPTFAQTNKPTQKDESKPFVLGVIDEIQSTILSEKRILNIYLPDGYSKSDTIKYPVVYLLDGSADEDFIHVSGLFQFNNFSWINRVPKSIIVGIANIDRKRDFTYPTTLQSDKKKYPTAGHSDKFADFLEKELQPFIEKKYKTNSSKMLIGQSLAGLFATEILLKKPTLFSKYIIISPSLWWDNGSLLNQSSAILQDNFSQKTDVYIGVGKEGLTPGDIPRVMEVDANLLTEKLLKTKSKNVTVYFDYLPQEDHGTITHQAIFNALRLLYPVVKKVE</sequence>
<evidence type="ECO:0000313" key="5">
    <source>
        <dbReference type="Proteomes" id="UP000304900"/>
    </source>
</evidence>
<dbReference type="InterPro" id="IPR052558">
    <property type="entry name" value="Siderophore_Hydrolase_D"/>
</dbReference>
<feature type="signal peptide" evidence="3">
    <location>
        <begin position="1"/>
        <end position="19"/>
    </location>
</feature>
<dbReference type="GO" id="GO:0016788">
    <property type="term" value="F:hydrolase activity, acting on ester bonds"/>
    <property type="evidence" value="ECO:0007669"/>
    <property type="project" value="TreeGrafter"/>
</dbReference>
<dbReference type="InterPro" id="IPR000801">
    <property type="entry name" value="Esterase-like"/>
</dbReference>
<dbReference type="OrthoDB" id="9784036at2"/>
<keyword evidence="3" id="KW-0732">Signal</keyword>
<comment type="caution">
    <text evidence="4">The sequence shown here is derived from an EMBL/GenBank/DDBJ whole genome shotgun (WGS) entry which is preliminary data.</text>
</comment>
<dbReference type="AlphaFoldDB" id="A0A4U6D261"/>
<proteinExistence type="inferred from homology"/>
<accession>A0A4U6D261</accession>
<gene>
    <name evidence="4" type="ORF">FDK13_17300</name>
</gene>
<evidence type="ECO:0000313" key="4">
    <source>
        <dbReference type="EMBL" id="TKT90726.1"/>
    </source>
</evidence>
<evidence type="ECO:0000256" key="3">
    <source>
        <dbReference type="SAM" id="SignalP"/>
    </source>
</evidence>
<dbReference type="Proteomes" id="UP000304900">
    <property type="component" value="Unassembled WGS sequence"/>
</dbReference>
<keyword evidence="2 4" id="KW-0378">Hydrolase</keyword>
<dbReference type="InterPro" id="IPR029058">
    <property type="entry name" value="AB_hydrolase_fold"/>
</dbReference>
<feature type="chain" id="PRO_5020918664" evidence="3">
    <location>
        <begin position="20"/>
        <end position="291"/>
    </location>
</feature>
<name>A0A4U6D261_9BACT</name>
<reference evidence="4 5" key="1">
    <citation type="submission" date="2019-05" db="EMBL/GenBank/DDBJ databases">
        <title>Dyadobacter AR-3-8 sp. nov., isolated from arctic soil.</title>
        <authorList>
            <person name="Chaudhary D.K."/>
        </authorList>
    </citation>
    <scope>NUCLEOTIDE SEQUENCE [LARGE SCALE GENOMIC DNA]</scope>
    <source>
        <strain evidence="4 5">AR-3-8</strain>
    </source>
</reference>
<dbReference type="Gene3D" id="3.40.50.1820">
    <property type="entry name" value="alpha/beta hydrolase"/>
    <property type="match status" value="1"/>
</dbReference>
<dbReference type="SUPFAM" id="SSF53474">
    <property type="entry name" value="alpha/beta-Hydrolases"/>
    <property type="match status" value="1"/>
</dbReference>
<keyword evidence="5" id="KW-1185">Reference proteome</keyword>
<dbReference type="EMBL" id="SZVO01000008">
    <property type="protein sequence ID" value="TKT90726.1"/>
    <property type="molecule type" value="Genomic_DNA"/>
</dbReference>
<dbReference type="Pfam" id="PF00756">
    <property type="entry name" value="Esterase"/>
    <property type="match status" value="1"/>
</dbReference>
<dbReference type="RefSeq" id="WP_137341270.1">
    <property type="nucleotide sequence ID" value="NZ_BSQH01000003.1"/>
</dbReference>
<comment type="similarity">
    <text evidence="1">Belongs to the esterase D family.</text>
</comment>
<dbReference type="PANTHER" id="PTHR40841:SF2">
    <property type="entry name" value="SIDEROPHORE-DEGRADING ESTERASE (EUROFUNG)"/>
    <property type="match status" value="1"/>
</dbReference>